<keyword evidence="7" id="KW-1185">Reference proteome</keyword>
<reference evidence="7" key="1">
    <citation type="journal article" date="2019" name="Int. J. Syst. Evol. Microbiol.">
        <title>The Global Catalogue of Microorganisms (GCM) 10K type strain sequencing project: providing services to taxonomists for standard genome sequencing and annotation.</title>
        <authorList>
            <consortium name="The Broad Institute Genomics Platform"/>
            <consortium name="The Broad Institute Genome Sequencing Center for Infectious Disease"/>
            <person name="Wu L."/>
            <person name="Ma J."/>
        </authorList>
    </citation>
    <scope>NUCLEOTIDE SEQUENCE [LARGE SCALE GENOMIC DNA]</scope>
    <source>
        <strain evidence="7">CGMCC 4.7093</strain>
    </source>
</reference>
<comment type="caution">
    <text evidence="6">The sequence shown here is derived from an EMBL/GenBank/DDBJ whole genome shotgun (WGS) entry which is preliminary data.</text>
</comment>
<dbReference type="RefSeq" id="WP_378035200.1">
    <property type="nucleotide sequence ID" value="NZ_JBHSIV010000005.1"/>
</dbReference>
<dbReference type="SUPFAM" id="SSF52172">
    <property type="entry name" value="CheY-like"/>
    <property type="match status" value="1"/>
</dbReference>
<feature type="domain" description="ANTAR" evidence="5">
    <location>
        <begin position="195"/>
        <end position="256"/>
    </location>
</feature>
<dbReference type="InterPro" id="IPR036388">
    <property type="entry name" value="WH-like_DNA-bd_sf"/>
</dbReference>
<dbReference type="InterPro" id="IPR003018">
    <property type="entry name" value="GAF"/>
</dbReference>
<dbReference type="Pfam" id="PF03861">
    <property type="entry name" value="ANTAR"/>
    <property type="match status" value="1"/>
</dbReference>
<dbReference type="Pfam" id="PF13185">
    <property type="entry name" value="GAF_2"/>
    <property type="match status" value="1"/>
</dbReference>
<accession>A0ABV9YGT3</accession>
<dbReference type="Gene3D" id="1.10.10.10">
    <property type="entry name" value="Winged helix-like DNA-binding domain superfamily/Winged helix DNA-binding domain"/>
    <property type="match status" value="1"/>
</dbReference>
<evidence type="ECO:0000256" key="1">
    <source>
        <dbReference type="ARBA" id="ARBA00022679"/>
    </source>
</evidence>
<dbReference type="InterPro" id="IPR005561">
    <property type="entry name" value="ANTAR"/>
</dbReference>
<evidence type="ECO:0000259" key="5">
    <source>
        <dbReference type="PROSITE" id="PS50921"/>
    </source>
</evidence>
<dbReference type="SMART" id="SM00065">
    <property type="entry name" value="GAF"/>
    <property type="match status" value="1"/>
</dbReference>
<keyword evidence="1" id="KW-0808">Transferase</keyword>
<dbReference type="InterPro" id="IPR029016">
    <property type="entry name" value="GAF-like_dom_sf"/>
</dbReference>
<name>A0ABV9YGT3_9PSEU</name>
<proteinExistence type="predicted"/>
<gene>
    <name evidence="6" type="ORF">ACFPBZ_06490</name>
</gene>
<dbReference type="SMART" id="SM01012">
    <property type="entry name" value="ANTAR"/>
    <property type="match status" value="1"/>
</dbReference>
<dbReference type="Proteomes" id="UP001595947">
    <property type="component" value="Unassembled WGS sequence"/>
</dbReference>
<organism evidence="6 7">
    <name type="scientific">Actinomycetospora atypica</name>
    <dbReference type="NCBI Taxonomy" id="1290095"/>
    <lineage>
        <taxon>Bacteria</taxon>
        <taxon>Bacillati</taxon>
        <taxon>Actinomycetota</taxon>
        <taxon>Actinomycetes</taxon>
        <taxon>Pseudonocardiales</taxon>
        <taxon>Pseudonocardiaceae</taxon>
        <taxon>Actinomycetospora</taxon>
    </lineage>
</organism>
<keyword evidence="2" id="KW-0418">Kinase</keyword>
<keyword evidence="3" id="KW-0805">Transcription regulation</keyword>
<dbReference type="SUPFAM" id="SSF55781">
    <property type="entry name" value="GAF domain-like"/>
    <property type="match status" value="1"/>
</dbReference>
<evidence type="ECO:0000256" key="3">
    <source>
        <dbReference type="ARBA" id="ARBA00023015"/>
    </source>
</evidence>
<evidence type="ECO:0000313" key="6">
    <source>
        <dbReference type="EMBL" id="MFC5061846.1"/>
    </source>
</evidence>
<evidence type="ECO:0000313" key="7">
    <source>
        <dbReference type="Proteomes" id="UP001595947"/>
    </source>
</evidence>
<dbReference type="EMBL" id="JBHSIV010000005">
    <property type="protein sequence ID" value="MFC5061846.1"/>
    <property type="molecule type" value="Genomic_DNA"/>
</dbReference>
<dbReference type="InterPro" id="IPR011006">
    <property type="entry name" value="CheY-like_superfamily"/>
</dbReference>
<dbReference type="InterPro" id="IPR012074">
    <property type="entry name" value="GAF_ANTAR"/>
</dbReference>
<dbReference type="PROSITE" id="PS50921">
    <property type="entry name" value="ANTAR"/>
    <property type="match status" value="1"/>
</dbReference>
<sequence>MPNEEPTRAPVDRPGGTPIYTVMVREQRLVETFVSLTDTLVRDFDALEMLTMLCDRSVELLGVADAGILLIDGGSRAGDDPVRLSVAAASSERSRLLETMAATVAVGPCIDCLRTGEPVVSEDLAVERRWPDFCAKAREVGFRAVHAVPLRLREDTLGVLTLLDTEPGVLAGPEARLGQALADAATIGLLHHRALRRAEAVVGHLEGALASRVVIEQAKGVLAARTGGSPDDAFVLLRRHARRSGEHLTDLARRVVEGGVDAGTVLDDDDGG</sequence>
<evidence type="ECO:0000256" key="4">
    <source>
        <dbReference type="ARBA" id="ARBA00023163"/>
    </source>
</evidence>
<protein>
    <submittedName>
        <fullName evidence="6">ANTAR domain-containing protein</fullName>
    </submittedName>
</protein>
<evidence type="ECO:0000256" key="2">
    <source>
        <dbReference type="ARBA" id="ARBA00022777"/>
    </source>
</evidence>
<keyword evidence="4" id="KW-0804">Transcription</keyword>
<dbReference type="Gene3D" id="3.30.450.40">
    <property type="match status" value="1"/>
</dbReference>
<dbReference type="PIRSF" id="PIRSF036625">
    <property type="entry name" value="GAF_ANTAR"/>
    <property type="match status" value="1"/>
</dbReference>